<keyword evidence="5" id="KW-0378">Hydrolase</keyword>
<organism evidence="8 9">
    <name type="scientific">Limulus polyphemus</name>
    <name type="common">Atlantic horseshoe crab</name>
    <dbReference type="NCBI Taxonomy" id="6850"/>
    <lineage>
        <taxon>Eukaryota</taxon>
        <taxon>Metazoa</taxon>
        <taxon>Ecdysozoa</taxon>
        <taxon>Arthropoda</taxon>
        <taxon>Chelicerata</taxon>
        <taxon>Merostomata</taxon>
        <taxon>Xiphosura</taxon>
        <taxon>Limulidae</taxon>
        <taxon>Limulus</taxon>
    </lineage>
</organism>
<evidence type="ECO:0000256" key="3">
    <source>
        <dbReference type="ARBA" id="ARBA00012643"/>
    </source>
</evidence>
<accession>A0ABM1B4K0</accession>
<evidence type="ECO:0000313" key="8">
    <source>
        <dbReference type="Proteomes" id="UP000694941"/>
    </source>
</evidence>
<comment type="similarity">
    <text evidence="2 5">Belongs to the 5'-nucleotidase family.</text>
</comment>
<reference evidence="9" key="1">
    <citation type="submission" date="2025-08" db="UniProtKB">
        <authorList>
            <consortium name="RefSeq"/>
        </authorList>
    </citation>
    <scope>IDENTIFICATION</scope>
    <source>
        <tissue evidence="9">Muscle</tissue>
    </source>
</reference>
<proteinExistence type="inferred from homology"/>
<dbReference type="InterPro" id="IPR029052">
    <property type="entry name" value="Metallo-depent_PP-like"/>
</dbReference>
<dbReference type="Proteomes" id="UP000694941">
    <property type="component" value="Unplaced"/>
</dbReference>
<evidence type="ECO:0000259" key="7">
    <source>
        <dbReference type="Pfam" id="PF02872"/>
    </source>
</evidence>
<dbReference type="SUPFAM" id="SSF56300">
    <property type="entry name" value="Metallo-dependent phosphatases"/>
    <property type="match status" value="1"/>
</dbReference>
<dbReference type="PANTHER" id="PTHR11575">
    <property type="entry name" value="5'-NUCLEOTIDASE-RELATED"/>
    <property type="match status" value="1"/>
</dbReference>
<dbReference type="InterPro" id="IPR008334">
    <property type="entry name" value="5'-Nucleotdase_C"/>
</dbReference>
<evidence type="ECO:0000256" key="2">
    <source>
        <dbReference type="ARBA" id="ARBA00006654"/>
    </source>
</evidence>
<keyword evidence="8" id="KW-1185">Reference proteome</keyword>
<comment type="catalytic activity">
    <reaction evidence="1">
        <text>a ribonucleoside 5'-phosphate + H2O = a ribonucleoside + phosphate</text>
        <dbReference type="Rhea" id="RHEA:12484"/>
        <dbReference type="ChEBI" id="CHEBI:15377"/>
        <dbReference type="ChEBI" id="CHEBI:18254"/>
        <dbReference type="ChEBI" id="CHEBI:43474"/>
        <dbReference type="ChEBI" id="CHEBI:58043"/>
        <dbReference type="EC" id="3.1.3.5"/>
    </reaction>
</comment>
<gene>
    <name evidence="9" type="primary">LOC106459609</name>
</gene>
<dbReference type="InterPro" id="IPR004843">
    <property type="entry name" value="Calcineurin-like_PHP"/>
</dbReference>
<keyword evidence="5" id="KW-0547">Nucleotide-binding</keyword>
<keyword evidence="4" id="KW-0732">Signal</keyword>
<dbReference type="Gene3D" id="3.60.21.10">
    <property type="match status" value="1"/>
</dbReference>
<dbReference type="SUPFAM" id="SSF55816">
    <property type="entry name" value="5'-nucleotidase (syn. UDP-sugar hydrolase), C-terminal domain"/>
    <property type="match status" value="1"/>
</dbReference>
<dbReference type="CDD" id="cd07409">
    <property type="entry name" value="MPP_CD73_N"/>
    <property type="match status" value="1"/>
</dbReference>
<evidence type="ECO:0000259" key="6">
    <source>
        <dbReference type="Pfam" id="PF00149"/>
    </source>
</evidence>
<dbReference type="PROSITE" id="PS00786">
    <property type="entry name" value="5_NUCLEOTIDASE_2"/>
    <property type="match status" value="1"/>
</dbReference>
<dbReference type="InterPro" id="IPR006179">
    <property type="entry name" value="5_nucleotidase/apyrase"/>
</dbReference>
<evidence type="ECO:0000256" key="1">
    <source>
        <dbReference type="ARBA" id="ARBA00000815"/>
    </source>
</evidence>
<dbReference type="PRINTS" id="PR01607">
    <property type="entry name" value="APYRASEFAMLY"/>
</dbReference>
<sequence>MRLLKVSCFFQGLFLCGGWFLVCLPTVEAFFNLTILHTNDIHSRFEQFNKFGGRCPEDRARSGECFGGIARQITKVKEIRSKEKNVIFLNGGDYFQGTLWYTVHRWKVVTDFVQRIDHDAMTLGNHEFDDGIAGVVPLLESLASKVPVVSCNINASKEPSMEGKFDKSIVLQVGEKKIGVIGYTTPETELLSLTGKVFTSNHSLLIGRIFFTFTMIGPKISEVDRMKKEGIDIFIAVGHSGFVKDKEIAKKVKGIDIVVGGHTNTFLYTGEPPSVEEPAGKYPIVVDNEGGNKALVVQDFAFGKYLGYLRVSFDDNGKLASWGGNPILLDNNTKEDPDTLAALVSYKTEVEKISKQKVGRTNVLLRGDRTLCRMQECNLGNFLADAALNQYIREPTDTQWNKYAIAIWNSGGIRASIDEKINDGDIMLEDILTVAPFGNTFDIVELYGKDLIGVMEFSVQKYDVNAEDPPGSFLQISGMKVTYDITKPSGQRVVSLFVRCTKCRVPRFLPVNESDIYSVVTPSYLANGGDGYKIIKEKAIRHYNPEDLDTDIIQKYVLKMSPITTGLEDRIVFRQSSSECNAVSNNLPKELEQKSQNNTEIQSEELDNVDVDDFMLHEILLKKTRMKKIVKKNKM</sequence>
<dbReference type="EC" id="3.1.3.5" evidence="3"/>
<dbReference type="GeneID" id="106459609"/>
<dbReference type="Pfam" id="PF02872">
    <property type="entry name" value="5_nucleotid_C"/>
    <property type="match status" value="1"/>
</dbReference>
<feature type="domain" description="5'-Nucleotidase C-terminal" evidence="7">
    <location>
        <begin position="358"/>
        <end position="537"/>
    </location>
</feature>
<protein>
    <recommendedName>
        <fullName evidence="3">5'-nucleotidase</fullName>
        <ecNumber evidence="3">3.1.3.5</ecNumber>
    </recommendedName>
</protein>
<evidence type="ECO:0000256" key="4">
    <source>
        <dbReference type="ARBA" id="ARBA00022729"/>
    </source>
</evidence>
<name>A0ABM1B4K0_LIMPO</name>
<dbReference type="Gene3D" id="3.90.780.10">
    <property type="entry name" value="5'-Nucleotidase, C-terminal domain"/>
    <property type="match status" value="1"/>
</dbReference>
<dbReference type="InterPro" id="IPR036907">
    <property type="entry name" value="5'-Nucleotdase_C_sf"/>
</dbReference>
<dbReference type="RefSeq" id="XP_013774694.1">
    <property type="nucleotide sequence ID" value="XM_013919240.2"/>
</dbReference>
<evidence type="ECO:0000313" key="9">
    <source>
        <dbReference type="RefSeq" id="XP_013774694.1"/>
    </source>
</evidence>
<dbReference type="PROSITE" id="PS00785">
    <property type="entry name" value="5_NUCLEOTIDASE_1"/>
    <property type="match status" value="1"/>
</dbReference>
<dbReference type="PANTHER" id="PTHR11575:SF24">
    <property type="entry name" value="5'-NUCLEOTIDASE"/>
    <property type="match status" value="1"/>
</dbReference>
<dbReference type="Pfam" id="PF00149">
    <property type="entry name" value="Metallophos"/>
    <property type="match status" value="1"/>
</dbReference>
<feature type="domain" description="Calcineurin-like phosphoesterase" evidence="6">
    <location>
        <begin position="34"/>
        <end position="263"/>
    </location>
</feature>
<evidence type="ECO:0000256" key="5">
    <source>
        <dbReference type="RuleBase" id="RU362119"/>
    </source>
</evidence>
<dbReference type="InterPro" id="IPR006146">
    <property type="entry name" value="5'-Nucleotdase_CS"/>
</dbReference>